<comment type="caution">
    <text evidence="6">The sequence shown here is derived from an EMBL/GenBank/DDBJ whole genome shotgun (WGS) entry which is preliminary data.</text>
</comment>
<dbReference type="SMART" id="SM00411">
    <property type="entry name" value="BHL"/>
    <property type="match status" value="1"/>
</dbReference>
<evidence type="ECO:0000256" key="1">
    <source>
        <dbReference type="ARBA" id="ARBA00003819"/>
    </source>
</evidence>
<keyword evidence="7" id="KW-1185">Reference proteome</keyword>
<evidence type="ECO:0000256" key="3">
    <source>
        <dbReference type="ARBA" id="ARBA00023067"/>
    </source>
</evidence>
<name>A0A926F2M4_9BACT</name>
<accession>A0A926F2M4</accession>
<protein>
    <submittedName>
        <fullName evidence="6">HU family DNA-binding protein</fullName>
    </submittedName>
</protein>
<reference evidence="6" key="1">
    <citation type="submission" date="2020-08" db="EMBL/GenBank/DDBJ databases">
        <title>Genome public.</title>
        <authorList>
            <person name="Liu C."/>
            <person name="Sun Q."/>
        </authorList>
    </citation>
    <scope>NUCLEOTIDE SEQUENCE</scope>
    <source>
        <strain evidence="6">N12</strain>
    </source>
</reference>
<dbReference type="PRINTS" id="PR01727">
    <property type="entry name" value="DNABINDINGHU"/>
</dbReference>
<dbReference type="GO" id="GO:0042802">
    <property type="term" value="F:identical protein binding"/>
    <property type="evidence" value="ECO:0007669"/>
    <property type="project" value="UniProtKB-ARBA"/>
</dbReference>
<proteinExistence type="inferred from homology"/>
<dbReference type="InterPro" id="IPR020816">
    <property type="entry name" value="Histone-like_DNA-bd_CS"/>
</dbReference>
<dbReference type="GO" id="GO:1990178">
    <property type="term" value="C:HU-DNA complex"/>
    <property type="evidence" value="ECO:0007669"/>
    <property type="project" value="UniProtKB-ARBA"/>
</dbReference>
<dbReference type="FunFam" id="4.10.520.10:FF:000001">
    <property type="entry name" value="DNA-binding protein HU"/>
    <property type="match status" value="1"/>
</dbReference>
<gene>
    <name evidence="6" type="ORF">H8744_06905</name>
</gene>
<dbReference type="GO" id="GO:0006351">
    <property type="term" value="P:DNA-templated transcription"/>
    <property type="evidence" value="ECO:0007669"/>
    <property type="project" value="UniProtKB-ARBA"/>
</dbReference>
<dbReference type="PROSITE" id="PS00045">
    <property type="entry name" value="HISTONE_LIKE"/>
    <property type="match status" value="1"/>
</dbReference>
<dbReference type="PANTHER" id="PTHR33175:SF3">
    <property type="entry name" value="DNA-BINDING PROTEIN HU-BETA"/>
    <property type="match status" value="1"/>
</dbReference>
<dbReference type="GO" id="GO:0003677">
    <property type="term" value="F:DNA binding"/>
    <property type="evidence" value="ECO:0007669"/>
    <property type="project" value="UniProtKB-KW"/>
</dbReference>
<keyword evidence="4 6" id="KW-0238">DNA-binding</keyword>
<dbReference type="GO" id="GO:0030261">
    <property type="term" value="P:chromosome condensation"/>
    <property type="evidence" value="ECO:0007669"/>
    <property type="project" value="UniProtKB-KW"/>
</dbReference>
<dbReference type="GO" id="GO:1990103">
    <property type="term" value="C:DnaA-HU complex"/>
    <property type="evidence" value="ECO:0007669"/>
    <property type="project" value="UniProtKB-ARBA"/>
</dbReference>
<dbReference type="EMBL" id="JACRTF010000001">
    <property type="protein sequence ID" value="MBC8592988.1"/>
    <property type="molecule type" value="Genomic_DNA"/>
</dbReference>
<evidence type="ECO:0000256" key="4">
    <source>
        <dbReference type="ARBA" id="ARBA00023125"/>
    </source>
</evidence>
<dbReference type="RefSeq" id="WP_262434150.1">
    <property type="nucleotide sequence ID" value="NZ_JACRTF010000001.1"/>
</dbReference>
<dbReference type="InterPro" id="IPR010992">
    <property type="entry name" value="IHF-like_DNA-bd_dom_sf"/>
</dbReference>
<evidence type="ECO:0000256" key="2">
    <source>
        <dbReference type="ARBA" id="ARBA00010529"/>
    </source>
</evidence>
<evidence type="ECO:0000313" key="6">
    <source>
        <dbReference type="EMBL" id="MBC8592988.1"/>
    </source>
</evidence>
<dbReference type="SUPFAM" id="SSF47729">
    <property type="entry name" value="IHF-like DNA-binding proteins"/>
    <property type="match status" value="1"/>
</dbReference>
<dbReference type="Pfam" id="PF00216">
    <property type="entry name" value="Bac_DNA_binding"/>
    <property type="match status" value="1"/>
</dbReference>
<evidence type="ECO:0000313" key="7">
    <source>
        <dbReference type="Proteomes" id="UP000651085"/>
    </source>
</evidence>
<organism evidence="6 7">
    <name type="scientific">Jilunia laotingensis</name>
    <dbReference type="NCBI Taxonomy" id="2763675"/>
    <lineage>
        <taxon>Bacteria</taxon>
        <taxon>Pseudomonadati</taxon>
        <taxon>Bacteroidota</taxon>
        <taxon>Bacteroidia</taxon>
        <taxon>Bacteroidales</taxon>
        <taxon>Bacteroidaceae</taxon>
        <taxon>Jilunia</taxon>
    </lineage>
</organism>
<dbReference type="Proteomes" id="UP000651085">
    <property type="component" value="Unassembled WGS sequence"/>
</dbReference>
<evidence type="ECO:0000256" key="5">
    <source>
        <dbReference type="RuleBase" id="RU003939"/>
    </source>
</evidence>
<dbReference type="GO" id="GO:0005829">
    <property type="term" value="C:cytosol"/>
    <property type="evidence" value="ECO:0007669"/>
    <property type="project" value="TreeGrafter"/>
</dbReference>
<dbReference type="PANTHER" id="PTHR33175">
    <property type="entry name" value="DNA-BINDING PROTEIN HU"/>
    <property type="match status" value="1"/>
</dbReference>
<dbReference type="Gene3D" id="4.10.520.10">
    <property type="entry name" value="IHF-like DNA-binding proteins"/>
    <property type="match status" value="1"/>
</dbReference>
<sequence length="90" mass="9299">MNKAELISAIAAESGLNKADSKKALDAFVSSVINALKSGDKVSLVGFGTFSVAERAARTGINPSTKKAIEIPAKKVAKFKAGAELSYAVE</sequence>
<dbReference type="GO" id="GO:0006270">
    <property type="term" value="P:DNA replication initiation"/>
    <property type="evidence" value="ECO:0007669"/>
    <property type="project" value="UniProtKB-ARBA"/>
</dbReference>
<comment type="function">
    <text evidence="1">Histone-like DNA-binding protein which is capable of wrapping DNA to stabilize it, and thus to prevent its denaturation under extreme environmental conditions.</text>
</comment>
<dbReference type="CDD" id="cd13831">
    <property type="entry name" value="HU"/>
    <property type="match status" value="1"/>
</dbReference>
<keyword evidence="3" id="KW-0226">DNA condensation</keyword>
<dbReference type="InterPro" id="IPR000119">
    <property type="entry name" value="Hist_DNA-bd"/>
</dbReference>
<dbReference type="GO" id="GO:0030527">
    <property type="term" value="F:structural constituent of chromatin"/>
    <property type="evidence" value="ECO:0007669"/>
    <property type="project" value="InterPro"/>
</dbReference>
<comment type="similarity">
    <text evidence="2 5">Belongs to the bacterial histone-like protein family.</text>
</comment>
<dbReference type="AlphaFoldDB" id="A0A926F2M4"/>